<protein>
    <submittedName>
        <fullName evidence="1">Uncharacterized protein</fullName>
    </submittedName>
</protein>
<gene>
    <name evidence="1" type="ORF">RHMOL_Rhmol05G0189800</name>
</gene>
<comment type="caution">
    <text evidence="1">The sequence shown here is derived from an EMBL/GenBank/DDBJ whole genome shotgun (WGS) entry which is preliminary data.</text>
</comment>
<reference evidence="1" key="1">
    <citation type="submission" date="2022-02" db="EMBL/GenBank/DDBJ databases">
        <title>Plant Genome Project.</title>
        <authorList>
            <person name="Zhang R.-G."/>
        </authorList>
    </citation>
    <scope>NUCLEOTIDE SEQUENCE</scope>
    <source>
        <strain evidence="1">AT1</strain>
    </source>
</reference>
<organism evidence="1 2">
    <name type="scientific">Rhododendron molle</name>
    <name type="common">Chinese azalea</name>
    <name type="synonym">Azalea mollis</name>
    <dbReference type="NCBI Taxonomy" id="49168"/>
    <lineage>
        <taxon>Eukaryota</taxon>
        <taxon>Viridiplantae</taxon>
        <taxon>Streptophyta</taxon>
        <taxon>Embryophyta</taxon>
        <taxon>Tracheophyta</taxon>
        <taxon>Spermatophyta</taxon>
        <taxon>Magnoliopsida</taxon>
        <taxon>eudicotyledons</taxon>
        <taxon>Gunneridae</taxon>
        <taxon>Pentapetalae</taxon>
        <taxon>asterids</taxon>
        <taxon>Ericales</taxon>
        <taxon>Ericaceae</taxon>
        <taxon>Ericoideae</taxon>
        <taxon>Rhodoreae</taxon>
        <taxon>Rhododendron</taxon>
    </lineage>
</organism>
<accession>A0ACC0NQT9</accession>
<sequence length="632" mass="71761">MNKYATSKWIASKYMEVLTDDPYKNVKTLKKDVKRDWMLDVSNKKVYRAKRVALETIQGSHEEQYLRLRDYCQILINKNPGSTALLKVERINSTVFFQRLFICFDAQAKGFLVGCRPFIGLDACFLKGPYGGQLMAAVGRDANNQMYPLCIAIVEAELKDSWGWFLEHLMQVIGRPEERGWCFMSDRQKGLVEAFKRLMPNVEHRFCLRHMYANFNKTYKGKEYKDLFWRAASAYTVPEFNKQMAEMKRVDKKAHEWMLKEEKEVWPRAYYSSRSKVNRMDNNMSECFNRWIEEARDKPILTVIETIRRQLMVRYVQRLAFSQKFKGKLCPSIGKKVEKKKVKARGLAVIYSGGTIFEVTSTDKTFVVDIGDHSCTCRKWDLSGIPCNHACAAIITHKALPEDYVNECYTTDAFVRTYSYRINPIPDKSLWPQTECDPIIPPPFRSTIGRPKKARRKGEDEPNDPYKVRKHSTTIMCRKCGQFGHNVRTCKTPQESWVNHKAKYYGKQKSKCGGGVQPAGKPKGSGSGTVGRGRGRGTGRGRGRGTGRGRGGGIESGSASGASVSVATGKRKAVDQPQQNQASKRLTKVGERWFPSQQSNTSPSKFTQGGTMTRNGRVVTTISSQASCGPRK</sequence>
<keyword evidence="2" id="KW-1185">Reference proteome</keyword>
<evidence type="ECO:0000313" key="1">
    <source>
        <dbReference type="EMBL" id="KAI8555650.1"/>
    </source>
</evidence>
<dbReference type="EMBL" id="CM046392">
    <property type="protein sequence ID" value="KAI8555650.1"/>
    <property type="molecule type" value="Genomic_DNA"/>
</dbReference>
<evidence type="ECO:0000313" key="2">
    <source>
        <dbReference type="Proteomes" id="UP001062846"/>
    </source>
</evidence>
<dbReference type="Proteomes" id="UP001062846">
    <property type="component" value="Chromosome 5"/>
</dbReference>
<name>A0ACC0NQT9_RHOML</name>
<proteinExistence type="predicted"/>